<dbReference type="EMBL" id="LFYR01000604">
    <property type="protein sequence ID" value="KMZ73088.1"/>
    <property type="molecule type" value="Genomic_DNA"/>
</dbReference>
<dbReference type="PANTHER" id="PTHR30265:SF4">
    <property type="entry name" value="KOW MOTIF FAMILY PROTEIN, EXPRESSED"/>
    <property type="match status" value="1"/>
</dbReference>
<dbReference type="Gene3D" id="3.30.70.940">
    <property type="entry name" value="NusG, N-terminal domain"/>
    <property type="match status" value="1"/>
</dbReference>
<evidence type="ECO:0000256" key="2">
    <source>
        <dbReference type="ARBA" id="ARBA00023015"/>
    </source>
</evidence>
<dbReference type="OrthoDB" id="8300383at2759"/>
<evidence type="ECO:0000256" key="1">
    <source>
        <dbReference type="ARBA" id="ARBA00022814"/>
    </source>
</evidence>
<dbReference type="SMART" id="SM00738">
    <property type="entry name" value="NGN"/>
    <property type="match status" value="1"/>
</dbReference>
<proteinExistence type="predicted"/>
<dbReference type="GO" id="GO:0006354">
    <property type="term" value="P:DNA-templated transcription elongation"/>
    <property type="evidence" value="ECO:0007669"/>
    <property type="project" value="InterPro"/>
</dbReference>
<evidence type="ECO:0000259" key="4">
    <source>
        <dbReference type="SMART" id="SM00738"/>
    </source>
</evidence>
<evidence type="ECO:0000256" key="3">
    <source>
        <dbReference type="ARBA" id="ARBA00023163"/>
    </source>
</evidence>
<keyword evidence="6" id="KW-1185">Reference proteome</keyword>
<name>A0A0K9PVN2_ZOSMR</name>
<dbReference type="GO" id="GO:0031564">
    <property type="term" value="P:transcription antitermination"/>
    <property type="evidence" value="ECO:0007669"/>
    <property type="project" value="UniProtKB-KW"/>
</dbReference>
<dbReference type="InterPro" id="IPR036735">
    <property type="entry name" value="NGN_dom_sf"/>
</dbReference>
<dbReference type="InterPro" id="IPR043425">
    <property type="entry name" value="NusG-like"/>
</dbReference>
<dbReference type="SUPFAM" id="SSF82679">
    <property type="entry name" value="N-utilization substance G protein NusG, N-terminal domain"/>
    <property type="match status" value="1"/>
</dbReference>
<dbReference type="Gene3D" id="2.30.30.30">
    <property type="match status" value="1"/>
</dbReference>
<evidence type="ECO:0000313" key="5">
    <source>
        <dbReference type="EMBL" id="KMZ73088.1"/>
    </source>
</evidence>
<keyword evidence="3" id="KW-0804">Transcription</keyword>
<dbReference type="SUPFAM" id="SSF50104">
    <property type="entry name" value="Translation proteins SH3-like domain"/>
    <property type="match status" value="1"/>
</dbReference>
<dbReference type="InterPro" id="IPR006645">
    <property type="entry name" value="NGN-like_dom"/>
</dbReference>
<organism evidence="5 6">
    <name type="scientific">Zostera marina</name>
    <name type="common">Eelgrass</name>
    <dbReference type="NCBI Taxonomy" id="29655"/>
    <lineage>
        <taxon>Eukaryota</taxon>
        <taxon>Viridiplantae</taxon>
        <taxon>Streptophyta</taxon>
        <taxon>Embryophyta</taxon>
        <taxon>Tracheophyta</taxon>
        <taxon>Spermatophyta</taxon>
        <taxon>Magnoliopsida</taxon>
        <taxon>Liliopsida</taxon>
        <taxon>Zosteraceae</taxon>
        <taxon>Zostera</taxon>
    </lineage>
</organism>
<reference evidence="6" key="1">
    <citation type="journal article" date="2016" name="Nature">
        <title>The genome of the seagrass Zostera marina reveals angiosperm adaptation to the sea.</title>
        <authorList>
            <person name="Olsen J.L."/>
            <person name="Rouze P."/>
            <person name="Verhelst B."/>
            <person name="Lin Y.-C."/>
            <person name="Bayer T."/>
            <person name="Collen J."/>
            <person name="Dattolo E."/>
            <person name="De Paoli E."/>
            <person name="Dittami S."/>
            <person name="Maumus F."/>
            <person name="Michel G."/>
            <person name="Kersting A."/>
            <person name="Lauritano C."/>
            <person name="Lohaus R."/>
            <person name="Toepel M."/>
            <person name="Tonon T."/>
            <person name="Vanneste K."/>
            <person name="Amirebrahimi M."/>
            <person name="Brakel J."/>
            <person name="Bostroem C."/>
            <person name="Chovatia M."/>
            <person name="Grimwood J."/>
            <person name="Jenkins J.W."/>
            <person name="Jueterbock A."/>
            <person name="Mraz A."/>
            <person name="Stam W.T."/>
            <person name="Tice H."/>
            <person name="Bornberg-Bauer E."/>
            <person name="Green P.J."/>
            <person name="Pearson G.A."/>
            <person name="Procaccini G."/>
            <person name="Duarte C.M."/>
            <person name="Schmutz J."/>
            <person name="Reusch T.B.H."/>
            <person name="Van de Peer Y."/>
        </authorList>
    </citation>
    <scope>NUCLEOTIDE SEQUENCE [LARGE SCALE GENOMIC DNA]</scope>
    <source>
        <strain evidence="6">cv. Finnish</strain>
    </source>
</reference>
<dbReference type="STRING" id="29655.A0A0K9PVN2"/>
<dbReference type="Proteomes" id="UP000036987">
    <property type="component" value="Unassembled WGS sequence"/>
</dbReference>
<dbReference type="PANTHER" id="PTHR30265">
    <property type="entry name" value="RHO-INTERACTING TRANSCRIPTION TERMINATION FACTOR NUSG"/>
    <property type="match status" value="1"/>
</dbReference>
<dbReference type="InterPro" id="IPR014722">
    <property type="entry name" value="Rib_uL2_dom2"/>
</dbReference>
<keyword evidence="1" id="KW-0889">Transcription antitermination</keyword>
<keyword evidence="2" id="KW-0805">Transcription regulation</keyword>
<dbReference type="InterPro" id="IPR008991">
    <property type="entry name" value="Translation_prot_SH3-like_sf"/>
</dbReference>
<dbReference type="Pfam" id="PF02357">
    <property type="entry name" value="NusG"/>
    <property type="match status" value="1"/>
</dbReference>
<evidence type="ECO:0000313" key="6">
    <source>
        <dbReference type="Proteomes" id="UP000036987"/>
    </source>
</evidence>
<protein>
    <recommendedName>
        <fullName evidence="4">NusG-like N-terminal domain-containing protein</fullName>
    </recommendedName>
</protein>
<dbReference type="CDD" id="cd09890">
    <property type="entry name" value="NGN_plant"/>
    <property type="match status" value="1"/>
</dbReference>
<feature type="domain" description="NusG-like N-terminal" evidence="4">
    <location>
        <begin position="106"/>
        <end position="222"/>
    </location>
</feature>
<sequence length="306" mass="35010">MQQSLWLLPPCRLRALLSSPALSIPRTKPTSIARRKPASLSSVQFAASELTARERRQLRNERRESKIEEGRSNWREEVEEKLLIKPKKRYASWTEELNLDNLSDDGPHWWAIRLSRVNSQEIADRLARGFVREHPEIDFKVYNPCVRVKRKLKNGTLSVKSKPFFPGCAFLYCILNKEIHDFVRDCDGIGGFLGSLVGNNKKQINRPRAVAEEEMEVIFRQTKEEQEKLDRAFEEAEQVHSNPLQPSSSSLAVGSSVRVLSGPFMEYTGRLKELKRKTGKATVAFMLFGKENLVQLKIDEISSVAD</sequence>
<gene>
    <name evidence="5" type="ORF">ZOSMA_154G00300</name>
</gene>
<dbReference type="OMA" id="CILNKEI"/>
<accession>A0A0K9PVN2</accession>
<comment type="caution">
    <text evidence="5">The sequence shown here is derived from an EMBL/GenBank/DDBJ whole genome shotgun (WGS) entry which is preliminary data.</text>
</comment>
<dbReference type="CDD" id="cd06091">
    <property type="entry name" value="KOW_NusG"/>
    <property type="match status" value="1"/>
</dbReference>
<dbReference type="AlphaFoldDB" id="A0A0K9PVN2"/>